<feature type="domain" description="C2H2-type" evidence="14">
    <location>
        <begin position="566"/>
        <end position="593"/>
    </location>
</feature>
<dbReference type="SMART" id="SM00355">
    <property type="entry name" value="ZnF_C2H2"/>
    <property type="match status" value="2"/>
</dbReference>
<proteinExistence type="inferred from homology"/>
<protein>
    <submittedName>
        <fullName evidence="16">Uncharacterized protein</fullName>
    </submittedName>
</protein>
<evidence type="ECO:0000256" key="5">
    <source>
        <dbReference type="ARBA" id="ARBA00022737"/>
    </source>
</evidence>
<dbReference type="PROSITE" id="PS50805">
    <property type="entry name" value="KRAB"/>
    <property type="match status" value="1"/>
</dbReference>
<dbReference type="PANTHER" id="PTHR24381:SF269">
    <property type="entry name" value="ZINC FINGER PROTEIN 398"/>
    <property type="match status" value="1"/>
</dbReference>
<comment type="function">
    <text evidence="1">May be involved in transcriptional regulation.</text>
</comment>
<dbReference type="Gene3D" id="6.10.140.140">
    <property type="match status" value="1"/>
</dbReference>
<name>A0AAV7M235_PLEWA</name>
<keyword evidence="4" id="KW-0479">Metal-binding</keyword>
<evidence type="ECO:0000313" key="17">
    <source>
        <dbReference type="Proteomes" id="UP001066276"/>
    </source>
</evidence>
<evidence type="ECO:0000313" key="16">
    <source>
        <dbReference type="EMBL" id="KAJ1097836.1"/>
    </source>
</evidence>
<dbReference type="InterPro" id="IPR001909">
    <property type="entry name" value="KRAB"/>
</dbReference>
<dbReference type="AlphaFoldDB" id="A0AAV7M235"/>
<evidence type="ECO:0000256" key="12">
    <source>
        <dbReference type="PROSITE-ProRule" id="PRU00042"/>
    </source>
</evidence>
<comment type="caution">
    <text evidence="16">The sequence shown here is derived from an EMBL/GenBank/DDBJ whole genome shotgun (WGS) entry which is preliminary data.</text>
</comment>
<dbReference type="SUPFAM" id="SSF109640">
    <property type="entry name" value="KRAB domain (Kruppel-associated box)"/>
    <property type="match status" value="1"/>
</dbReference>
<dbReference type="FunFam" id="3.30.160.60:FF:000250">
    <property type="entry name" value="zinc finger protein 197 isoform X1"/>
    <property type="match status" value="1"/>
</dbReference>
<dbReference type="SMART" id="SM00349">
    <property type="entry name" value="KRAB"/>
    <property type="match status" value="1"/>
</dbReference>
<keyword evidence="9" id="KW-0238">DNA-binding</keyword>
<feature type="domain" description="KRAB" evidence="15">
    <location>
        <begin position="11"/>
        <end position="82"/>
    </location>
</feature>
<dbReference type="Proteomes" id="UP001066276">
    <property type="component" value="Chromosome 10"/>
</dbReference>
<evidence type="ECO:0000259" key="15">
    <source>
        <dbReference type="PROSITE" id="PS50805"/>
    </source>
</evidence>
<evidence type="ECO:0000256" key="13">
    <source>
        <dbReference type="SAM" id="MobiDB-lite"/>
    </source>
</evidence>
<dbReference type="Pfam" id="PF00096">
    <property type="entry name" value="zf-C2H2"/>
    <property type="match status" value="2"/>
</dbReference>
<keyword evidence="17" id="KW-1185">Reference proteome</keyword>
<comment type="similarity">
    <text evidence="3">Belongs to the krueppel C2H2-type zinc-finger protein family.</text>
</comment>
<feature type="compositionally biased region" description="Basic and acidic residues" evidence="13">
    <location>
        <begin position="531"/>
        <end position="546"/>
    </location>
</feature>
<evidence type="ECO:0000259" key="14">
    <source>
        <dbReference type="PROSITE" id="PS50157"/>
    </source>
</evidence>
<accession>A0AAV7M235</accession>
<dbReference type="GO" id="GO:0008270">
    <property type="term" value="F:zinc ion binding"/>
    <property type="evidence" value="ECO:0007669"/>
    <property type="project" value="UniProtKB-KW"/>
</dbReference>
<dbReference type="InterPro" id="IPR036051">
    <property type="entry name" value="KRAB_dom_sf"/>
</dbReference>
<gene>
    <name evidence="16" type="ORF">NDU88_002952</name>
</gene>
<keyword evidence="5" id="KW-0677">Repeat</keyword>
<dbReference type="Gene3D" id="3.30.160.60">
    <property type="entry name" value="Classic Zinc Finger"/>
    <property type="match status" value="2"/>
</dbReference>
<sequence length="653" mass="73461">MSHQETEKAPVTFNDVADSFSEEEWNLLHEWQKELYNTVMKEIHQAMLALGPLIANSVFSLRSKEKEEPCPMDSEECEKRQTNHHSISETSSISVAFLRKAREEAKFLKTRKKTDKREIIDCTSKGIQCQNSDNVLRKEWEFETSLTVHQNADAADCSINTSSAGFPFLKNELNARFMAHRCADEENITIPSSEHPGVAPVVSVSRKVEDVTYSMDQRNSAKRGSMTESTTLLHSSVSPFLKSESESGFMERHCAEGESGPSLRLGSAVIPPEGAFITAPPNLEKREQMNGPSGACPFLKTEPAASFMERQCANGQDNTSLTLGHAVADPAVPLSSRQEEEICSLTPQNSERRASINCPSENVMPTDIVSFKIKDEGHNYLTKYQDTEARESANRPIGNGILKRKRKNGDPIQSHEIIPCKTATGKLKPKGTNCMRQQWPESHPGVMGDSTAQDNTHFSMDTHLNLHQGASKLVAPDLYNDWESSVRKAKMVTCPQNLQQNVRQYLGTEPEQAVSQKESLVGHQRTLGDINPERNRPHLSTEHEKSVSPIRSFFGDQTTQFSDKPYTCSQCEKSFSQMASLNRHQRTHSKERPYQCSECEKSFNRKDNLIRHQRSHTGDFQSQLDMLPTSFELPNEPLFGPLQVLRRTFSSRD</sequence>
<dbReference type="PROSITE" id="PS00028">
    <property type="entry name" value="ZINC_FINGER_C2H2_1"/>
    <property type="match status" value="2"/>
</dbReference>
<dbReference type="GO" id="GO:0000977">
    <property type="term" value="F:RNA polymerase II transcription regulatory region sequence-specific DNA binding"/>
    <property type="evidence" value="ECO:0007669"/>
    <property type="project" value="TreeGrafter"/>
</dbReference>
<keyword evidence="7" id="KW-0862">Zinc</keyword>
<keyword evidence="10" id="KW-0804">Transcription</keyword>
<evidence type="ECO:0000256" key="4">
    <source>
        <dbReference type="ARBA" id="ARBA00022723"/>
    </source>
</evidence>
<dbReference type="GO" id="GO:0005634">
    <property type="term" value="C:nucleus"/>
    <property type="evidence" value="ECO:0007669"/>
    <property type="project" value="UniProtKB-SubCell"/>
</dbReference>
<keyword evidence="11" id="KW-0539">Nucleus</keyword>
<feature type="domain" description="C2H2-type" evidence="14">
    <location>
        <begin position="594"/>
        <end position="621"/>
    </location>
</feature>
<organism evidence="16 17">
    <name type="scientific">Pleurodeles waltl</name>
    <name type="common">Iberian ribbed newt</name>
    <dbReference type="NCBI Taxonomy" id="8319"/>
    <lineage>
        <taxon>Eukaryota</taxon>
        <taxon>Metazoa</taxon>
        <taxon>Chordata</taxon>
        <taxon>Craniata</taxon>
        <taxon>Vertebrata</taxon>
        <taxon>Euteleostomi</taxon>
        <taxon>Amphibia</taxon>
        <taxon>Batrachia</taxon>
        <taxon>Caudata</taxon>
        <taxon>Salamandroidea</taxon>
        <taxon>Salamandridae</taxon>
        <taxon>Pleurodelinae</taxon>
        <taxon>Pleurodeles</taxon>
    </lineage>
</organism>
<reference evidence="16" key="1">
    <citation type="journal article" date="2022" name="bioRxiv">
        <title>Sequencing and chromosome-scale assembly of the giantPleurodeles waltlgenome.</title>
        <authorList>
            <person name="Brown T."/>
            <person name="Elewa A."/>
            <person name="Iarovenko S."/>
            <person name="Subramanian E."/>
            <person name="Araus A.J."/>
            <person name="Petzold A."/>
            <person name="Susuki M."/>
            <person name="Suzuki K.-i.T."/>
            <person name="Hayashi T."/>
            <person name="Toyoda A."/>
            <person name="Oliveira C."/>
            <person name="Osipova E."/>
            <person name="Leigh N.D."/>
            <person name="Simon A."/>
            <person name="Yun M.H."/>
        </authorList>
    </citation>
    <scope>NUCLEOTIDE SEQUENCE</scope>
    <source>
        <strain evidence="16">20211129_DDA</strain>
        <tissue evidence="16">Liver</tissue>
    </source>
</reference>
<evidence type="ECO:0000256" key="9">
    <source>
        <dbReference type="ARBA" id="ARBA00023125"/>
    </source>
</evidence>
<dbReference type="SUPFAM" id="SSF57667">
    <property type="entry name" value="beta-beta-alpha zinc fingers"/>
    <property type="match status" value="1"/>
</dbReference>
<evidence type="ECO:0000256" key="8">
    <source>
        <dbReference type="ARBA" id="ARBA00023015"/>
    </source>
</evidence>
<keyword evidence="8" id="KW-0805">Transcription regulation</keyword>
<dbReference type="InterPro" id="IPR036236">
    <property type="entry name" value="Znf_C2H2_sf"/>
</dbReference>
<keyword evidence="6 12" id="KW-0863">Zinc-finger</keyword>
<dbReference type="EMBL" id="JANPWB010000014">
    <property type="protein sequence ID" value="KAJ1097836.1"/>
    <property type="molecule type" value="Genomic_DNA"/>
</dbReference>
<evidence type="ECO:0000256" key="11">
    <source>
        <dbReference type="ARBA" id="ARBA00023242"/>
    </source>
</evidence>
<evidence type="ECO:0000256" key="3">
    <source>
        <dbReference type="ARBA" id="ARBA00006991"/>
    </source>
</evidence>
<dbReference type="PROSITE" id="PS50157">
    <property type="entry name" value="ZINC_FINGER_C2H2_2"/>
    <property type="match status" value="2"/>
</dbReference>
<evidence type="ECO:0000256" key="1">
    <source>
        <dbReference type="ARBA" id="ARBA00003767"/>
    </source>
</evidence>
<evidence type="ECO:0000256" key="6">
    <source>
        <dbReference type="ARBA" id="ARBA00022771"/>
    </source>
</evidence>
<evidence type="ECO:0000256" key="7">
    <source>
        <dbReference type="ARBA" id="ARBA00022833"/>
    </source>
</evidence>
<evidence type="ECO:0000256" key="2">
    <source>
        <dbReference type="ARBA" id="ARBA00004123"/>
    </source>
</evidence>
<dbReference type="FunFam" id="3.30.160.60:FF:000320">
    <property type="entry name" value="Zinc finger protein 777"/>
    <property type="match status" value="1"/>
</dbReference>
<dbReference type="CDD" id="cd07765">
    <property type="entry name" value="KRAB_A-box"/>
    <property type="match status" value="1"/>
</dbReference>
<dbReference type="PANTHER" id="PTHR24381">
    <property type="entry name" value="ZINC FINGER PROTEIN"/>
    <property type="match status" value="1"/>
</dbReference>
<dbReference type="InterPro" id="IPR013087">
    <property type="entry name" value="Znf_C2H2_type"/>
</dbReference>
<comment type="subcellular location">
    <subcellularLocation>
        <location evidence="2">Nucleus</location>
    </subcellularLocation>
</comment>
<dbReference type="GO" id="GO:0000981">
    <property type="term" value="F:DNA-binding transcription factor activity, RNA polymerase II-specific"/>
    <property type="evidence" value="ECO:0007669"/>
    <property type="project" value="TreeGrafter"/>
</dbReference>
<evidence type="ECO:0000256" key="10">
    <source>
        <dbReference type="ARBA" id="ARBA00023163"/>
    </source>
</evidence>
<dbReference type="Pfam" id="PF01352">
    <property type="entry name" value="KRAB"/>
    <property type="match status" value="1"/>
</dbReference>
<feature type="region of interest" description="Disordered" evidence="13">
    <location>
        <begin position="527"/>
        <end position="547"/>
    </location>
</feature>